<dbReference type="EMBL" id="CWJL01000007">
    <property type="protein sequence ID" value="CRY66357.1"/>
    <property type="molecule type" value="Genomic_DNA"/>
</dbReference>
<dbReference type="InterPro" id="IPR015947">
    <property type="entry name" value="PUA-like_sf"/>
</dbReference>
<dbReference type="AlphaFoldDB" id="A0A0T9QQ31"/>
<name>A0A0T9QQ31_9GAMM</name>
<dbReference type="CDD" id="cd06553">
    <property type="entry name" value="ASCH_Ef3133_like"/>
    <property type="match status" value="1"/>
</dbReference>
<dbReference type="EMBL" id="CQAZ01000034">
    <property type="protein sequence ID" value="CNI22723.1"/>
    <property type="molecule type" value="Genomic_DNA"/>
</dbReference>
<dbReference type="Pfam" id="PF04266">
    <property type="entry name" value="ASCH"/>
    <property type="match status" value="1"/>
</dbReference>
<evidence type="ECO:0000313" key="5">
    <source>
        <dbReference type="Proteomes" id="UP000045840"/>
    </source>
</evidence>
<dbReference type="Proteomes" id="UP000044625">
    <property type="component" value="Unassembled WGS sequence"/>
</dbReference>
<feature type="domain" description="ASCH" evidence="1">
    <location>
        <begin position="20"/>
        <end position="137"/>
    </location>
</feature>
<sequence>MIMDVKLTHLTDRYPGALSWSFGDSPELADELVALVVTGKKTASCGSLHSFENEEEPPSIGSYSIILGGNGKPICVIRTVALRLIRFSDVTAGLASQEGEGDLSLGYWRAAHRAFFERAGVYSDDMELVFEQFELIEVL</sequence>
<dbReference type="PANTHER" id="PTHR39203">
    <property type="entry name" value="CYTOPLASMIC PROTEIN-RELATED"/>
    <property type="match status" value="1"/>
</dbReference>
<dbReference type="PIRSF" id="PIRSF021320">
    <property type="entry name" value="DUF984"/>
    <property type="match status" value="1"/>
</dbReference>
<dbReference type="OrthoDB" id="9807542at2"/>
<gene>
    <name evidence="2" type="ORF">ERS008529_03442</name>
    <name evidence="3" type="ORF">ERS137968_01786</name>
</gene>
<organism evidence="2 5">
    <name type="scientific">Yersinia pekkanenii</name>
    <dbReference type="NCBI Taxonomy" id="1288385"/>
    <lineage>
        <taxon>Bacteria</taxon>
        <taxon>Pseudomonadati</taxon>
        <taxon>Pseudomonadota</taxon>
        <taxon>Gammaproteobacteria</taxon>
        <taxon>Enterobacterales</taxon>
        <taxon>Yersiniaceae</taxon>
        <taxon>Yersinia</taxon>
    </lineage>
</organism>
<dbReference type="InterPro" id="IPR009326">
    <property type="entry name" value="DUF984"/>
</dbReference>
<dbReference type="SMART" id="SM01022">
    <property type="entry name" value="ASCH"/>
    <property type="match status" value="1"/>
</dbReference>
<dbReference type="SUPFAM" id="SSF88697">
    <property type="entry name" value="PUA domain-like"/>
    <property type="match status" value="1"/>
</dbReference>
<dbReference type="Gene3D" id="3.10.400.10">
    <property type="entry name" value="Sulfate adenylyltransferase"/>
    <property type="match status" value="1"/>
</dbReference>
<dbReference type="Proteomes" id="UP000045840">
    <property type="component" value="Unassembled WGS sequence"/>
</dbReference>
<evidence type="ECO:0000259" key="1">
    <source>
        <dbReference type="SMART" id="SM01022"/>
    </source>
</evidence>
<reference evidence="5" key="2">
    <citation type="submission" date="2015-03" db="EMBL/GenBank/DDBJ databases">
        <authorList>
            <consortium name="Pathogen Informatics"/>
        </authorList>
    </citation>
    <scope>NUCLEOTIDE SEQUENCE [LARGE SCALE GENOMIC DNA]</scope>
    <source>
        <strain evidence="5">A125KOH2</strain>
    </source>
</reference>
<reference evidence="3 4" key="1">
    <citation type="submission" date="2015-03" db="EMBL/GenBank/DDBJ databases">
        <authorList>
            <consortium name="Pathogen Informatics"/>
            <person name="Murphy D."/>
        </authorList>
    </citation>
    <scope>NUCLEOTIDE SEQUENCE [LARGE SCALE GENOMIC DNA]</scope>
    <source>
        <strain evidence="4">type strain: CIP110230</strain>
        <strain evidence="3">Type strain: CIP110230</strain>
    </source>
</reference>
<dbReference type="PANTHER" id="PTHR39203:SF1">
    <property type="entry name" value="CYTOPLASMIC PROTEIN"/>
    <property type="match status" value="1"/>
</dbReference>
<keyword evidence="4" id="KW-1185">Reference proteome</keyword>
<protein>
    <submittedName>
        <fullName evidence="2">ASCH domain</fullName>
    </submittedName>
</protein>
<accession>A0A0T9QQ31</accession>
<dbReference type="InterPro" id="IPR007374">
    <property type="entry name" value="ASCH_domain"/>
</dbReference>
<evidence type="ECO:0000313" key="2">
    <source>
        <dbReference type="EMBL" id="CNI22723.1"/>
    </source>
</evidence>
<proteinExistence type="predicted"/>
<reference evidence="2" key="3">
    <citation type="submission" date="2015-03" db="EMBL/GenBank/DDBJ databases">
        <authorList>
            <person name="Murphy D."/>
        </authorList>
    </citation>
    <scope>NUCLEOTIDE SEQUENCE [LARGE SCALE GENOMIC DNA]</scope>
    <source>
        <strain evidence="2">A125KOH2</strain>
    </source>
</reference>
<evidence type="ECO:0000313" key="3">
    <source>
        <dbReference type="EMBL" id="CRY66357.1"/>
    </source>
</evidence>
<dbReference type="RefSeq" id="WP_156168630.1">
    <property type="nucleotide sequence ID" value="NZ_CAWMMU010000007.1"/>
</dbReference>
<evidence type="ECO:0000313" key="4">
    <source>
        <dbReference type="Proteomes" id="UP000044625"/>
    </source>
</evidence>